<dbReference type="GeneID" id="59351406"/>
<dbReference type="AlphaFoldDB" id="A0A8H6S3L2"/>
<comment type="caution">
    <text evidence="3">The sequence shown here is derived from an EMBL/GenBank/DDBJ whole genome shotgun (WGS) entry which is preliminary data.</text>
</comment>
<evidence type="ECO:0000313" key="4">
    <source>
        <dbReference type="Proteomes" id="UP000636479"/>
    </source>
</evidence>
<sequence>MTTLILSLGVVVCHPAGPSVVGPIISPRRCTKVKKGVGYRAQQRAQKSRSRELNNELVSFQLKARQNEQKIIRKLAAKFNTRVGAVERKLQSSQNWKKQRRTSKRSALLGYYTRSVNAERAAAGKSPISYITLQARVKKHPELLDFGPEKTEEIVAEYEARKKLKATGTRATALGEAKDVDGTAKVMGKLMTNLRKRTHAVSFGLVAPTDRKNTLTIPAIVDAGGARYMYDRHGMTEAEVAKDFADWAMSLGKGVDRMSTTQLRQYCTKFIKNGLAHTAGKETRMNYDNYPNAIILNLRVHLVGWPEGCPWMSPSAISTISQLRCLARAINQKECYWKEVESDEEQEQIEKEYADLVEAGKRPTPTGQSRATRSDKGRKRGKQRKSAAVEEHDSRDETSPDERESEDEGRDRGRGPGRHKSSRPTATAKANAAAKAKKTKAKKASNATSPIPLRRSSRQAESSRLKRKRRERTMPKIMSRARKKHKSNKAYRNLLKQMNKSKGGTGLPKTTTSAAMTVAATAGASLTSAEKKNVVKGKKGGPPGHRA</sequence>
<feature type="region of interest" description="Disordered" evidence="1">
    <location>
        <begin position="356"/>
        <end position="490"/>
    </location>
</feature>
<feature type="compositionally biased region" description="Basic and acidic residues" evidence="1">
    <location>
        <begin position="387"/>
        <end position="402"/>
    </location>
</feature>
<name>A0A8H6S3L2_9AGAR</name>
<keyword evidence="2" id="KW-0732">Signal</keyword>
<gene>
    <name evidence="3" type="ORF">MIND_01240100</name>
</gene>
<evidence type="ECO:0000313" key="3">
    <source>
        <dbReference type="EMBL" id="KAF7292131.1"/>
    </source>
</evidence>
<dbReference type="EMBL" id="JACAZF010000012">
    <property type="protein sequence ID" value="KAF7292131.1"/>
    <property type="molecule type" value="Genomic_DNA"/>
</dbReference>
<evidence type="ECO:0000256" key="1">
    <source>
        <dbReference type="SAM" id="MobiDB-lite"/>
    </source>
</evidence>
<feature type="signal peptide" evidence="2">
    <location>
        <begin position="1"/>
        <end position="18"/>
    </location>
</feature>
<evidence type="ECO:0000256" key="2">
    <source>
        <dbReference type="SAM" id="SignalP"/>
    </source>
</evidence>
<protein>
    <submittedName>
        <fullName evidence="3">Uncharacterized protein</fullName>
    </submittedName>
</protein>
<accession>A0A8H6S3L2</accession>
<dbReference type="Proteomes" id="UP000636479">
    <property type="component" value="Unassembled WGS sequence"/>
</dbReference>
<organism evidence="3 4">
    <name type="scientific">Mycena indigotica</name>
    <dbReference type="NCBI Taxonomy" id="2126181"/>
    <lineage>
        <taxon>Eukaryota</taxon>
        <taxon>Fungi</taxon>
        <taxon>Dikarya</taxon>
        <taxon>Basidiomycota</taxon>
        <taxon>Agaricomycotina</taxon>
        <taxon>Agaricomycetes</taxon>
        <taxon>Agaricomycetidae</taxon>
        <taxon>Agaricales</taxon>
        <taxon>Marasmiineae</taxon>
        <taxon>Mycenaceae</taxon>
        <taxon>Mycena</taxon>
    </lineage>
</organism>
<keyword evidence="4" id="KW-1185">Reference proteome</keyword>
<feature type="compositionally biased region" description="Basic residues" evidence="1">
    <location>
        <begin position="376"/>
        <end position="385"/>
    </location>
</feature>
<reference evidence="3" key="1">
    <citation type="submission" date="2020-05" db="EMBL/GenBank/DDBJ databases">
        <title>Mycena genomes resolve the evolution of fungal bioluminescence.</title>
        <authorList>
            <person name="Tsai I.J."/>
        </authorList>
    </citation>
    <scope>NUCLEOTIDE SEQUENCE</scope>
    <source>
        <strain evidence="3">171206Taipei</strain>
    </source>
</reference>
<feature type="chain" id="PRO_5034457882" evidence="2">
    <location>
        <begin position="19"/>
        <end position="547"/>
    </location>
</feature>
<feature type="compositionally biased region" description="Low complexity" evidence="1">
    <location>
        <begin position="425"/>
        <end position="434"/>
    </location>
</feature>
<proteinExistence type="predicted"/>
<dbReference type="OrthoDB" id="3253416at2759"/>
<dbReference type="RefSeq" id="XP_037214858.1">
    <property type="nucleotide sequence ID" value="XM_037368890.1"/>
</dbReference>
<feature type="compositionally biased region" description="Basic residues" evidence="1">
    <location>
        <begin position="479"/>
        <end position="489"/>
    </location>
</feature>